<comment type="caution">
    <text evidence="1">The sequence shown here is derived from an EMBL/GenBank/DDBJ whole genome shotgun (WGS) entry which is preliminary data.</text>
</comment>
<dbReference type="SUPFAM" id="SSF47240">
    <property type="entry name" value="Ferritin-like"/>
    <property type="match status" value="1"/>
</dbReference>
<accession>A0A161QIE2</accession>
<evidence type="ECO:0000313" key="2">
    <source>
        <dbReference type="Proteomes" id="UP000190229"/>
    </source>
</evidence>
<evidence type="ECO:0000313" key="1">
    <source>
        <dbReference type="EMBL" id="OPG15325.1"/>
    </source>
</evidence>
<keyword evidence="2" id="KW-1185">Reference proteome</keyword>
<dbReference type="CDD" id="cd00657">
    <property type="entry name" value="Ferritin_like"/>
    <property type="match status" value="1"/>
</dbReference>
<proteinExistence type="predicted"/>
<dbReference type="OrthoDB" id="5489780at2"/>
<protein>
    <recommendedName>
        <fullName evidence="3">Ferritin-like domain-containing protein</fullName>
    </recommendedName>
</protein>
<dbReference type="InterPro" id="IPR012348">
    <property type="entry name" value="RNR-like"/>
</dbReference>
<dbReference type="RefSeq" id="WP_067952519.1">
    <property type="nucleotide sequence ID" value="NZ_LVKL01000005.1"/>
</dbReference>
<organism evidence="1 2">
    <name type="scientific">Ferroacidibacillus organovorans</name>
    <dbReference type="NCBI Taxonomy" id="1765683"/>
    <lineage>
        <taxon>Bacteria</taxon>
        <taxon>Bacillati</taxon>
        <taxon>Bacillota</taxon>
        <taxon>Bacilli</taxon>
        <taxon>Bacillales</taxon>
        <taxon>Alicyclobacillaceae</taxon>
        <taxon>Ferroacidibacillus</taxon>
    </lineage>
</organism>
<sequence>MQIYPDLAPDDPILSLFQKGVKGQWAADEFDWTLPTKFDASEATSFARVLTPVYLGEQTAMLGASTVLAHFAAAKETSAQLYITTFMLDEARHFEMLTRVYKLLDRRPLELRELREMFRYHHRLLKSKHRLDWLFGILISDLFAKNFYGMFRKLFPDTLFGKLSVRIIGDEARHQAFAEHYIGRQVDEMPYETRDRLLEMRDDLLVIMHQMLASLSNDAYNVGFDGYALMQELEEDIRRKIHALGLEPEARAEALETLEGEEAVWRNEMGITEG</sequence>
<dbReference type="AlphaFoldDB" id="A0A161QIE2"/>
<gene>
    <name evidence="1" type="ORF">B2M26_12765</name>
</gene>
<dbReference type="GO" id="GO:0016491">
    <property type="term" value="F:oxidoreductase activity"/>
    <property type="evidence" value="ECO:0007669"/>
    <property type="project" value="InterPro"/>
</dbReference>
<dbReference type="Proteomes" id="UP000190229">
    <property type="component" value="Unassembled WGS sequence"/>
</dbReference>
<evidence type="ECO:0008006" key="3">
    <source>
        <dbReference type="Google" id="ProtNLM"/>
    </source>
</evidence>
<reference evidence="1 2" key="1">
    <citation type="submission" date="2017-02" db="EMBL/GenBank/DDBJ databases">
        <title>Draft genome of Acidibacillus ferrooxidans Huett2.</title>
        <authorList>
            <person name="Schopf S."/>
        </authorList>
    </citation>
    <scope>NUCLEOTIDE SEQUENCE [LARGE SCALE GENOMIC DNA]</scope>
    <source>
        <strain evidence="1 2">Huett2</strain>
    </source>
</reference>
<dbReference type="STRING" id="1765683.B2M26_12765"/>
<dbReference type="InterPro" id="IPR009078">
    <property type="entry name" value="Ferritin-like_SF"/>
</dbReference>
<dbReference type="EMBL" id="MWPS01000038">
    <property type="protein sequence ID" value="OPG15325.1"/>
    <property type="molecule type" value="Genomic_DNA"/>
</dbReference>
<name>A0A161QIE2_9BACL</name>
<dbReference type="Gene3D" id="1.10.620.20">
    <property type="entry name" value="Ribonucleotide Reductase, subunit A"/>
    <property type="match status" value="1"/>
</dbReference>